<accession>A0A2J8J6W7</accession>
<proteinExistence type="predicted"/>
<evidence type="ECO:0000313" key="2">
    <source>
        <dbReference type="EMBL" id="PNI18503.1"/>
    </source>
</evidence>
<dbReference type="EMBL" id="NBAG03000511">
    <property type="protein sequence ID" value="PNI18503.1"/>
    <property type="molecule type" value="Genomic_DNA"/>
</dbReference>
<gene>
    <name evidence="2" type="ORF">CK820_G0050301</name>
</gene>
<keyword evidence="1" id="KW-0732">Signal</keyword>
<organism evidence="2 3">
    <name type="scientific">Pan troglodytes</name>
    <name type="common">Chimpanzee</name>
    <dbReference type="NCBI Taxonomy" id="9598"/>
    <lineage>
        <taxon>Eukaryota</taxon>
        <taxon>Metazoa</taxon>
        <taxon>Chordata</taxon>
        <taxon>Craniata</taxon>
        <taxon>Vertebrata</taxon>
        <taxon>Euteleostomi</taxon>
        <taxon>Mammalia</taxon>
        <taxon>Eutheria</taxon>
        <taxon>Euarchontoglires</taxon>
        <taxon>Primates</taxon>
        <taxon>Haplorrhini</taxon>
        <taxon>Catarrhini</taxon>
        <taxon>Hominidae</taxon>
        <taxon>Pan</taxon>
    </lineage>
</organism>
<name>A0A2J8J6W7_PANTR</name>
<sequence>MALFFVLCWIQDEIVLQVFSKVPYDPSFDETRTAVRSITKRDTQKNYVKMSLAPGVVLELQMLADTS</sequence>
<evidence type="ECO:0000313" key="3">
    <source>
        <dbReference type="Proteomes" id="UP000236370"/>
    </source>
</evidence>
<reference evidence="2 3" key="1">
    <citation type="submission" date="2017-12" db="EMBL/GenBank/DDBJ databases">
        <title>High-resolution comparative analysis of great ape genomes.</title>
        <authorList>
            <person name="Pollen A."/>
            <person name="Hastie A."/>
            <person name="Hormozdiari F."/>
            <person name="Dougherty M."/>
            <person name="Liu R."/>
            <person name="Chaisson M."/>
            <person name="Hoppe E."/>
            <person name="Hill C."/>
            <person name="Pang A."/>
            <person name="Hillier L."/>
            <person name="Baker C."/>
            <person name="Armstrong J."/>
            <person name="Shendure J."/>
            <person name="Paten B."/>
            <person name="Wilson R."/>
            <person name="Chao H."/>
            <person name="Schneider V."/>
            <person name="Ventura M."/>
            <person name="Kronenberg Z."/>
            <person name="Murali S."/>
            <person name="Gordon D."/>
            <person name="Cantsilieris S."/>
            <person name="Munson K."/>
            <person name="Nelson B."/>
            <person name="Raja A."/>
            <person name="Underwood J."/>
            <person name="Diekhans M."/>
            <person name="Fiddes I."/>
            <person name="Haussler D."/>
            <person name="Eichler E."/>
        </authorList>
    </citation>
    <scope>NUCLEOTIDE SEQUENCE [LARGE SCALE GENOMIC DNA]</scope>
    <source>
        <strain evidence="2">Yerkes chimp pedigree #C0471</strain>
    </source>
</reference>
<evidence type="ECO:0000256" key="1">
    <source>
        <dbReference type="SAM" id="SignalP"/>
    </source>
</evidence>
<feature type="signal peptide" evidence="1">
    <location>
        <begin position="1"/>
        <end position="20"/>
    </location>
</feature>
<protein>
    <submittedName>
        <fullName evidence="2">LINC01125 isoform 36</fullName>
    </submittedName>
</protein>
<dbReference type="Proteomes" id="UP000236370">
    <property type="component" value="Unassembled WGS sequence"/>
</dbReference>
<dbReference type="AlphaFoldDB" id="A0A2J8J6W7"/>
<feature type="chain" id="PRO_5014345069" evidence="1">
    <location>
        <begin position="21"/>
        <end position="67"/>
    </location>
</feature>
<feature type="non-terminal residue" evidence="2">
    <location>
        <position position="1"/>
    </location>
</feature>
<comment type="caution">
    <text evidence="2">The sequence shown here is derived from an EMBL/GenBank/DDBJ whole genome shotgun (WGS) entry which is preliminary data.</text>
</comment>